<organism evidence="6 7">
    <name type="scientific">Thioclava nitratireducens</name>
    <dbReference type="NCBI Taxonomy" id="1915078"/>
    <lineage>
        <taxon>Bacteria</taxon>
        <taxon>Pseudomonadati</taxon>
        <taxon>Pseudomonadota</taxon>
        <taxon>Alphaproteobacteria</taxon>
        <taxon>Rhodobacterales</taxon>
        <taxon>Paracoccaceae</taxon>
        <taxon>Thioclava</taxon>
    </lineage>
</organism>
<dbReference type="Gene3D" id="3.40.190.290">
    <property type="match status" value="1"/>
</dbReference>
<dbReference type="PANTHER" id="PTHR30427:SF1">
    <property type="entry name" value="TRANSCRIPTIONAL ACTIVATOR PROTEIN LYSR"/>
    <property type="match status" value="1"/>
</dbReference>
<dbReference type="InterPro" id="IPR000847">
    <property type="entry name" value="LysR_HTH_N"/>
</dbReference>
<dbReference type="Proteomes" id="UP000185622">
    <property type="component" value="Chromosome"/>
</dbReference>
<gene>
    <name evidence="6" type="ORF">BMG03_04950</name>
</gene>
<evidence type="ECO:0000313" key="6">
    <source>
        <dbReference type="EMBL" id="AQS49725.1"/>
    </source>
</evidence>
<protein>
    <submittedName>
        <fullName evidence="6">LysR family transcriptional regulator</fullName>
    </submittedName>
</protein>
<keyword evidence="3" id="KW-0238">DNA-binding</keyword>
<sequence length="308" mass="34200">MNLTVRQLQTFREVMRSGSISEAARNLGRTQPAVSSMIAGLEDELGFSLFDRGPGRFLPTPEALFFAEEAEAILLRIDRTRANLRSLSAHNHGRLKIASHPAASGIFVPRILGEFLRGKPDVEATVMMRSSAVIEDLVASQQFDVGFAETPEPRNSIRQEDFELEHLCAVPENDPLAEADEITPKDLHGLPMAALFDEHPSFVQTSAAFASQNCALKRRFELQTFLPGLTLVASGLCYMICDMITADSYLHAPPTGPKVVFRRFRPRIASGISILTPAHRPVSLLTTEFCRQLLEEVRRLENRMAESL</sequence>
<keyword evidence="7" id="KW-1185">Reference proteome</keyword>
<name>A0ABM6ILK8_9RHOB</name>
<evidence type="ECO:0000256" key="4">
    <source>
        <dbReference type="ARBA" id="ARBA00023163"/>
    </source>
</evidence>
<dbReference type="Gene3D" id="1.10.10.10">
    <property type="entry name" value="Winged helix-like DNA-binding domain superfamily/Winged helix DNA-binding domain"/>
    <property type="match status" value="1"/>
</dbReference>
<proteinExistence type="inferred from homology"/>
<reference evidence="6 7" key="1">
    <citation type="submission" date="2017-01" db="EMBL/GenBank/DDBJ databases">
        <title>The complete genome sequence of a sulfur-oxidizing marine bacterium Thioclava sp. 25B10_4T.</title>
        <authorList>
            <person name="Liu Y."/>
            <person name="Lai Q."/>
            <person name="Shao Z."/>
        </authorList>
    </citation>
    <scope>NUCLEOTIDE SEQUENCE [LARGE SCALE GENOMIC DNA]</scope>
    <source>
        <strain evidence="6 7">25B10_4</strain>
    </source>
</reference>
<dbReference type="EMBL" id="CP019437">
    <property type="protein sequence ID" value="AQS49725.1"/>
    <property type="molecule type" value="Genomic_DNA"/>
</dbReference>
<evidence type="ECO:0000313" key="7">
    <source>
        <dbReference type="Proteomes" id="UP000185622"/>
    </source>
</evidence>
<feature type="domain" description="HTH lysR-type" evidence="5">
    <location>
        <begin position="1"/>
        <end position="60"/>
    </location>
</feature>
<evidence type="ECO:0000256" key="2">
    <source>
        <dbReference type="ARBA" id="ARBA00023015"/>
    </source>
</evidence>
<dbReference type="InterPro" id="IPR036388">
    <property type="entry name" value="WH-like_DNA-bd_sf"/>
</dbReference>
<evidence type="ECO:0000256" key="3">
    <source>
        <dbReference type="ARBA" id="ARBA00023125"/>
    </source>
</evidence>
<dbReference type="PRINTS" id="PR00039">
    <property type="entry name" value="HTHLYSR"/>
</dbReference>
<dbReference type="PROSITE" id="PS50931">
    <property type="entry name" value="HTH_LYSR"/>
    <property type="match status" value="1"/>
</dbReference>
<comment type="similarity">
    <text evidence="1">Belongs to the LysR transcriptional regulatory family.</text>
</comment>
<accession>A0ABM6ILK8</accession>
<dbReference type="PANTHER" id="PTHR30427">
    <property type="entry name" value="TRANSCRIPTIONAL ACTIVATOR PROTEIN LYSR"/>
    <property type="match status" value="1"/>
</dbReference>
<dbReference type="SUPFAM" id="SSF46785">
    <property type="entry name" value="Winged helix' DNA-binding domain"/>
    <property type="match status" value="1"/>
</dbReference>
<evidence type="ECO:0000259" key="5">
    <source>
        <dbReference type="PROSITE" id="PS50931"/>
    </source>
</evidence>
<evidence type="ECO:0000256" key="1">
    <source>
        <dbReference type="ARBA" id="ARBA00009437"/>
    </source>
</evidence>
<dbReference type="InterPro" id="IPR036390">
    <property type="entry name" value="WH_DNA-bd_sf"/>
</dbReference>
<keyword evidence="4" id="KW-0804">Transcription</keyword>
<dbReference type="Pfam" id="PF00126">
    <property type="entry name" value="HTH_1"/>
    <property type="match status" value="1"/>
</dbReference>
<dbReference type="SUPFAM" id="SSF53850">
    <property type="entry name" value="Periplasmic binding protein-like II"/>
    <property type="match status" value="1"/>
</dbReference>
<dbReference type="InterPro" id="IPR005119">
    <property type="entry name" value="LysR_subst-bd"/>
</dbReference>
<dbReference type="Pfam" id="PF03466">
    <property type="entry name" value="LysR_substrate"/>
    <property type="match status" value="1"/>
</dbReference>
<dbReference type="RefSeq" id="WP_075777157.1">
    <property type="nucleotide sequence ID" value="NZ_CP019437.1"/>
</dbReference>
<keyword evidence="2" id="KW-0805">Transcription regulation</keyword>